<dbReference type="EMBL" id="KB870809">
    <property type="protein sequence ID" value="EOA26079.1"/>
    <property type="molecule type" value="Genomic_DNA"/>
</dbReference>
<protein>
    <recommendedName>
        <fullName evidence="1">DUF7903 domain-containing protein</fullName>
    </recommendedName>
</protein>
<dbReference type="PANTHER" id="PTHR35481:SF1">
    <property type="entry name" value="DNA-DIRECTED RNA POLYMERASE SUBUNIT ALPHA"/>
    <property type="match status" value="1"/>
</dbReference>
<dbReference type="PANTHER" id="PTHR35481">
    <property type="entry name" value="DNA-DIRECTED RNA POLYMERASE SUBUNIT ALPHA"/>
    <property type="match status" value="1"/>
</dbReference>
<evidence type="ECO:0000313" key="2">
    <source>
        <dbReference type="EMBL" id="EOA26079.1"/>
    </source>
</evidence>
<dbReference type="AlphaFoldDB" id="R0H9N4"/>
<accession>R0H9N4</accession>
<gene>
    <name evidence="2" type="ORF">CARUB_v10019498mg</name>
</gene>
<reference evidence="3" key="1">
    <citation type="journal article" date="2013" name="Nat. Genet.">
        <title>The Capsella rubella genome and the genomic consequences of rapid mating system evolution.</title>
        <authorList>
            <person name="Slotte T."/>
            <person name="Hazzouri K.M."/>
            <person name="Agren J.A."/>
            <person name="Koenig D."/>
            <person name="Maumus F."/>
            <person name="Guo Y.L."/>
            <person name="Steige K."/>
            <person name="Platts A.E."/>
            <person name="Escobar J.S."/>
            <person name="Newman L.K."/>
            <person name="Wang W."/>
            <person name="Mandakova T."/>
            <person name="Vello E."/>
            <person name="Smith L.M."/>
            <person name="Henz S.R."/>
            <person name="Steffen J."/>
            <person name="Takuno S."/>
            <person name="Brandvain Y."/>
            <person name="Coop G."/>
            <person name="Andolfatto P."/>
            <person name="Hu T.T."/>
            <person name="Blanchette M."/>
            <person name="Clark R.M."/>
            <person name="Quesneville H."/>
            <person name="Nordborg M."/>
            <person name="Gaut B.S."/>
            <person name="Lysak M.A."/>
            <person name="Jenkins J."/>
            <person name="Grimwood J."/>
            <person name="Chapman J."/>
            <person name="Prochnik S."/>
            <person name="Shu S."/>
            <person name="Rokhsar D."/>
            <person name="Schmutz J."/>
            <person name="Weigel D."/>
            <person name="Wright S.I."/>
        </authorList>
    </citation>
    <scope>NUCLEOTIDE SEQUENCE [LARGE SCALE GENOMIC DNA]</scope>
    <source>
        <strain evidence="3">cv. Monte Gargano</strain>
    </source>
</reference>
<evidence type="ECO:0000259" key="1">
    <source>
        <dbReference type="Pfam" id="PF25475"/>
    </source>
</evidence>
<keyword evidence="3" id="KW-1185">Reference proteome</keyword>
<evidence type="ECO:0000313" key="3">
    <source>
        <dbReference type="Proteomes" id="UP000029121"/>
    </source>
</evidence>
<name>R0H9N4_9BRAS</name>
<feature type="domain" description="DUF7903" evidence="1">
    <location>
        <begin position="35"/>
        <end position="365"/>
    </location>
</feature>
<proteinExistence type="predicted"/>
<sequence length="369" mass="41594">MSYVPPHKRHENVGIRASSVPPSLRPKLNKNIGSANTKIIYANDCITRWFLVGSESVDNNFQLVPVSSDWMKDAEEKSLVILAKSDVGKLGAPWLWVTEKVEDDLITGFERAKKALLRYGSEDVKLRLIARFGKVVFHGVSSPGALRDGSLNQRTLEKLKNYFYTNVSKSYFENIGYGVVHDMGFCVEETKELYHVKVSDNTKPDVTISCKCMAELSGLRHLVLDVSCLDQDLDMRLMVDSKNTLTSLSENEVKSLKGLTDSAVIDPTVRGGLRWPLGKNSCGDRYRVCGVWHTVATTYRNPNLRLQVREADRYDFRTGIGGGTSREVILKLKALSTKLSKEENVERKYVSDMLKDCLKVVWGYFLKQL</sequence>
<dbReference type="eggNOG" id="ENOG502QUVX">
    <property type="taxonomic scope" value="Eukaryota"/>
</dbReference>
<dbReference type="Proteomes" id="UP000029121">
    <property type="component" value="Unassembled WGS sequence"/>
</dbReference>
<dbReference type="Pfam" id="PF25475">
    <property type="entry name" value="DUF7903"/>
    <property type="match status" value="1"/>
</dbReference>
<dbReference type="InterPro" id="IPR057225">
    <property type="entry name" value="DUF7903"/>
</dbReference>
<organism evidence="2 3">
    <name type="scientific">Capsella rubella</name>
    <dbReference type="NCBI Taxonomy" id="81985"/>
    <lineage>
        <taxon>Eukaryota</taxon>
        <taxon>Viridiplantae</taxon>
        <taxon>Streptophyta</taxon>
        <taxon>Embryophyta</taxon>
        <taxon>Tracheophyta</taxon>
        <taxon>Spermatophyta</taxon>
        <taxon>Magnoliopsida</taxon>
        <taxon>eudicotyledons</taxon>
        <taxon>Gunneridae</taxon>
        <taxon>Pentapetalae</taxon>
        <taxon>rosids</taxon>
        <taxon>malvids</taxon>
        <taxon>Brassicales</taxon>
        <taxon>Brassicaceae</taxon>
        <taxon>Camelineae</taxon>
        <taxon>Capsella</taxon>
    </lineage>
</organism>